<dbReference type="GO" id="GO:0016747">
    <property type="term" value="F:acyltransferase activity, transferring groups other than amino-acyl groups"/>
    <property type="evidence" value="ECO:0007669"/>
    <property type="project" value="InterPro"/>
</dbReference>
<feature type="transmembrane region" description="Helical" evidence="1">
    <location>
        <begin position="331"/>
        <end position="352"/>
    </location>
</feature>
<dbReference type="PANTHER" id="PTHR23028:SF131">
    <property type="entry name" value="BLR2367 PROTEIN"/>
    <property type="match status" value="1"/>
</dbReference>
<evidence type="ECO:0000313" key="4">
    <source>
        <dbReference type="Proteomes" id="UP000509597"/>
    </source>
</evidence>
<dbReference type="AlphaFoldDB" id="A0A7H9BLJ0"/>
<feature type="transmembrane region" description="Helical" evidence="1">
    <location>
        <begin position="149"/>
        <end position="169"/>
    </location>
</feature>
<sequence length="382" mass="43448">MSPVASQRFLVLDSFRGLCAVSVVLFHLHLAQSIAQWPFFRSAGVLVEFFFVLSGFVMAHRYLHRPMDGAALRQFMISRCCRILPLHWATLLLMCGLILLQPWLLHHAPLTALPEQVLDRDFAQQWLYHALLLQGWLPAAEMFDFNGPAWSISVEFYLYIAFAIVLLLAQRHSSRVFVALVALCSLATLLFAPQIAHSPGLRGLTCFFMGAATYSGYLRLRHLQLKQHWMSALEILTLLGLYAMITLNYPLKSYWATWGFAAAILVFAQERGLVSRALKHPSLIQLGEWSFSIYLVHYFILHLLNILLSKFHPQWLEQIGELQFINTGNALANNVLLLTIMATVLLCARASYQWIERPGMRLGKYWQNQTPQPALVLAGVKI</sequence>
<protein>
    <submittedName>
        <fullName evidence="3">Acyltransferase</fullName>
    </submittedName>
</protein>
<dbReference type="PANTHER" id="PTHR23028">
    <property type="entry name" value="ACETYLTRANSFERASE"/>
    <property type="match status" value="1"/>
</dbReference>
<dbReference type="EMBL" id="CP058627">
    <property type="protein sequence ID" value="QLG89236.1"/>
    <property type="molecule type" value="Genomic_DNA"/>
</dbReference>
<keyword evidence="1" id="KW-1133">Transmembrane helix</keyword>
<dbReference type="KEGG" id="chiz:HQ393_13845"/>
<keyword evidence="1" id="KW-0812">Transmembrane</keyword>
<gene>
    <name evidence="3" type="ORF">HQ393_13845</name>
</gene>
<feature type="transmembrane region" description="Helical" evidence="1">
    <location>
        <begin position="201"/>
        <end position="220"/>
    </location>
</feature>
<evidence type="ECO:0000313" key="3">
    <source>
        <dbReference type="EMBL" id="QLG89236.1"/>
    </source>
</evidence>
<feature type="transmembrane region" description="Helical" evidence="1">
    <location>
        <begin position="286"/>
        <end position="308"/>
    </location>
</feature>
<dbReference type="InterPro" id="IPR002656">
    <property type="entry name" value="Acyl_transf_3_dom"/>
</dbReference>
<reference evidence="3 4" key="1">
    <citation type="submission" date="2020-07" db="EMBL/GenBank/DDBJ databases">
        <title>Complete genome sequence of Chitinibacter sp. 2T18.</title>
        <authorList>
            <person name="Bae J.-W."/>
            <person name="Choi J.-W."/>
        </authorList>
    </citation>
    <scope>NUCLEOTIDE SEQUENCE [LARGE SCALE GENOMIC DNA]</scope>
    <source>
        <strain evidence="3 4">2T18</strain>
    </source>
</reference>
<feature type="transmembrane region" description="Helical" evidence="1">
    <location>
        <begin position="43"/>
        <end position="63"/>
    </location>
</feature>
<keyword evidence="3" id="KW-0012">Acyltransferase</keyword>
<organism evidence="3 4">
    <name type="scientific">Chitinibacter bivalviorum</name>
    <dbReference type="NCBI Taxonomy" id="2739434"/>
    <lineage>
        <taxon>Bacteria</taxon>
        <taxon>Pseudomonadati</taxon>
        <taxon>Pseudomonadota</taxon>
        <taxon>Betaproteobacteria</taxon>
        <taxon>Neisseriales</taxon>
        <taxon>Chitinibacteraceae</taxon>
        <taxon>Chitinibacter</taxon>
    </lineage>
</organism>
<keyword evidence="1" id="KW-0472">Membrane</keyword>
<feature type="transmembrane region" description="Helical" evidence="1">
    <location>
        <begin position="84"/>
        <end position="104"/>
    </location>
</feature>
<dbReference type="Proteomes" id="UP000509597">
    <property type="component" value="Chromosome"/>
</dbReference>
<dbReference type="RefSeq" id="WP_179355732.1">
    <property type="nucleotide sequence ID" value="NZ_CP058627.1"/>
</dbReference>
<feature type="transmembrane region" description="Helical" evidence="1">
    <location>
        <begin position="255"/>
        <end position="274"/>
    </location>
</feature>
<dbReference type="InterPro" id="IPR050879">
    <property type="entry name" value="Acyltransferase_3"/>
</dbReference>
<keyword evidence="4" id="KW-1185">Reference proteome</keyword>
<accession>A0A7H9BLJ0</accession>
<dbReference type="Pfam" id="PF01757">
    <property type="entry name" value="Acyl_transf_3"/>
    <property type="match status" value="1"/>
</dbReference>
<feature type="transmembrane region" description="Helical" evidence="1">
    <location>
        <begin position="232"/>
        <end position="249"/>
    </location>
</feature>
<dbReference type="GO" id="GO:0016020">
    <property type="term" value="C:membrane"/>
    <property type="evidence" value="ECO:0007669"/>
    <property type="project" value="TreeGrafter"/>
</dbReference>
<feature type="transmembrane region" description="Helical" evidence="1">
    <location>
        <begin position="176"/>
        <end position="195"/>
    </location>
</feature>
<name>A0A7H9BLJ0_9NEIS</name>
<dbReference type="GO" id="GO:0000271">
    <property type="term" value="P:polysaccharide biosynthetic process"/>
    <property type="evidence" value="ECO:0007669"/>
    <property type="project" value="TreeGrafter"/>
</dbReference>
<keyword evidence="3" id="KW-0808">Transferase</keyword>
<evidence type="ECO:0000256" key="1">
    <source>
        <dbReference type="SAM" id="Phobius"/>
    </source>
</evidence>
<evidence type="ECO:0000259" key="2">
    <source>
        <dbReference type="Pfam" id="PF01757"/>
    </source>
</evidence>
<proteinExistence type="predicted"/>
<feature type="domain" description="Acyltransferase 3" evidence="2">
    <location>
        <begin position="12"/>
        <end position="331"/>
    </location>
</feature>